<dbReference type="CTD" id="320534"/>
<reference evidence="11" key="1">
    <citation type="submission" date="2015-02" db="EMBL/GenBank/DDBJ databases">
        <title>Genome sequencing for Strongylocentrotus purpuratus.</title>
        <authorList>
            <person name="Murali S."/>
            <person name="Liu Y."/>
            <person name="Vee V."/>
            <person name="English A."/>
            <person name="Wang M."/>
            <person name="Skinner E."/>
            <person name="Han Y."/>
            <person name="Muzny D.M."/>
            <person name="Worley K.C."/>
            <person name="Gibbs R.A."/>
        </authorList>
    </citation>
    <scope>NUCLEOTIDE SEQUENCE</scope>
</reference>
<feature type="compositionally biased region" description="Low complexity" evidence="7">
    <location>
        <begin position="100"/>
        <end position="112"/>
    </location>
</feature>
<evidence type="ECO:0000256" key="8">
    <source>
        <dbReference type="SAM" id="Phobius"/>
    </source>
</evidence>
<evidence type="ECO:0000256" key="5">
    <source>
        <dbReference type="ARBA" id="ARBA00023180"/>
    </source>
</evidence>
<name>A0A7M7NQK2_STRPU</name>
<dbReference type="AlphaFoldDB" id="A0A7M7NQK2"/>
<dbReference type="GeneID" id="577710"/>
<comment type="subcellular location">
    <subcellularLocation>
        <location evidence="1">Membrane</location>
        <topology evidence="1">Multi-pass membrane protein</topology>
    </subcellularLocation>
</comment>
<dbReference type="Pfam" id="PF01490">
    <property type="entry name" value="Aa_trans"/>
    <property type="match status" value="2"/>
</dbReference>
<feature type="transmembrane region" description="Helical" evidence="8">
    <location>
        <begin position="483"/>
        <end position="500"/>
    </location>
</feature>
<keyword evidence="2 8" id="KW-0812">Transmembrane</keyword>
<feature type="transmembrane region" description="Helical" evidence="8">
    <location>
        <begin position="331"/>
        <end position="349"/>
    </location>
</feature>
<evidence type="ECO:0000313" key="10">
    <source>
        <dbReference type="EnsemblMetazoa" id="XP_030840129"/>
    </source>
</evidence>
<dbReference type="FunCoup" id="A0A7M7NQK2">
    <property type="interactions" value="672"/>
</dbReference>
<keyword evidence="5" id="KW-0325">Glycoprotein</keyword>
<evidence type="ECO:0000256" key="2">
    <source>
        <dbReference type="ARBA" id="ARBA00022692"/>
    </source>
</evidence>
<sequence>MAGPLVEPGTSFSPWVGLIFVFNLIVGTGALTMPKAFGKAGWILSSVIIIVLALVSYITATFVIEAMAAANGIIKYRRKDKKREDYIPRLSKDGSIEVRSSSSSPPSSTTTSLRKSDSKSPPGASSELPAITTKLDETSSTSSSSSSDPYIPDTENDEKEKLLSGNTINYSSVRAAKKHADYFEITELVDMGQMASMFFNKIGQILFYICLIVYLYGDLAIYAVAVPKSLRDITCTYDSDAHNLSDNERCWPGADISRMNAYRIYLSIFALALGVFVYFNVQKTKYLQIFTTIMRWLAFLTMIISSVVYISQGKSSIKPAATGPFESIPNFFGVCVYAFMCHHSLPSLITPVNPKKRITAFLFGDYILILLFYLFLSVTAIFTFESDKIQDIYTLNFFKSAVLPVIPLQYFVALFPVFTLSTNFPIIGITLRNNLMALFLHENKLYHWTIRRLLFPTLVLVPPIVVAFVTTNVTMLVGITGSYAGATIQYLIPVFLVYCGRKKTERMMGKRWILHQHMSPFRHRIWLVLIIIWAIFCLAFVTVDHVLEGIHS</sequence>
<feature type="transmembrane region" description="Helical" evidence="8">
    <location>
        <begin position="262"/>
        <end position="281"/>
    </location>
</feature>
<dbReference type="GO" id="GO:0016020">
    <property type="term" value="C:membrane"/>
    <property type="evidence" value="ECO:0007669"/>
    <property type="project" value="UniProtKB-SubCell"/>
</dbReference>
<keyword evidence="4 8" id="KW-0472">Membrane</keyword>
<evidence type="ECO:0000256" key="1">
    <source>
        <dbReference type="ARBA" id="ARBA00004141"/>
    </source>
</evidence>
<dbReference type="OMA" id="GHREGHP"/>
<feature type="transmembrane region" description="Helical" evidence="8">
    <location>
        <begin position="205"/>
        <end position="225"/>
    </location>
</feature>
<accession>A0A7M7NQK2</accession>
<feature type="domain" description="Amino acid transporter transmembrane" evidence="9">
    <location>
        <begin position="186"/>
        <end position="530"/>
    </location>
</feature>
<dbReference type="Gene3D" id="1.20.1740.10">
    <property type="entry name" value="Amino acid/polyamine transporter I"/>
    <property type="match status" value="1"/>
</dbReference>
<feature type="transmembrane region" description="Helical" evidence="8">
    <location>
        <begin position="293"/>
        <end position="311"/>
    </location>
</feature>
<keyword evidence="11" id="KW-1185">Reference proteome</keyword>
<dbReference type="PANTHER" id="PTHR16189:SF0">
    <property type="entry name" value="TRANSMEMBRANE PROTEIN 104"/>
    <property type="match status" value="1"/>
</dbReference>
<feature type="compositionally biased region" description="Low complexity" evidence="7">
    <location>
        <begin position="138"/>
        <end position="147"/>
    </location>
</feature>
<dbReference type="OrthoDB" id="294541at2759"/>
<evidence type="ECO:0000256" key="3">
    <source>
        <dbReference type="ARBA" id="ARBA00022989"/>
    </source>
</evidence>
<protein>
    <recommendedName>
        <fullName evidence="9">Amino acid transporter transmembrane domain-containing protein</fullName>
    </recommendedName>
</protein>
<dbReference type="RefSeq" id="XP_030840129.1">
    <property type="nucleotide sequence ID" value="XM_030984269.1"/>
</dbReference>
<evidence type="ECO:0000256" key="7">
    <source>
        <dbReference type="SAM" id="MobiDB-lite"/>
    </source>
</evidence>
<feature type="transmembrane region" description="Helical" evidence="8">
    <location>
        <begin position="12"/>
        <end position="31"/>
    </location>
</feature>
<feature type="transmembrane region" description="Helical" evidence="8">
    <location>
        <begin position="453"/>
        <end position="477"/>
    </location>
</feature>
<dbReference type="EnsemblMetazoa" id="XM_030984269">
    <property type="protein sequence ID" value="XP_030840129"/>
    <property type="gene ID" value="LOC577710"/>
</dbReference>
<dbReference type="PANTHER" id="PTHR16189">
    <property type="entry name" value="TRANSMEMBRANE PROTEIN 104-RELATED"/>
    <property type="match status" value="1"/>
</dbReference>
<evidence type="ECO:0000259" key="9">
    <source>
        <dbReference type="Pfam" id="PF01490"/>
    </source>
</evidence>
<reference evidence="10" key="2">
    <citation type="submission" date="2021-01" db="UniProtKB">
        <authorList>
            <consortium name="EnsemblMetazoa"/>
        </authorList>
    </citation>
    <scope>IDENTIFICATION</scope>
</reference>
<feature type="transmembrane region" description="Helical" evidence="8">
    <location>
        <begin position="361"/>
        <end position="384"/>
    </location>
</feature>
<dbReference type="Proteomes" id="UP000007110">
    <property type="component" value="Unassembled WGS sequence"/>
</dbReference>
<dbReference type="InParanoid" id="A0A7M7NQK2"/>
<feature type="transmembrane region" description="Helical" evidence="8">
    <location>
        <begin position="408"/>
        <end position="432"/>
    </location>
</feature>
<evidence type="ECO:0000256" key="4">
    <source>
        <dbReference type="ARBA" id="ARBA00023136"/>
    </source>
</evidence>
<organism evidence="10 11">
    <name type="scientific">Strongylocentrotus purpuratus</name>
    <name type="common">Purple sea urchin</name>
    <dbReference type="NCBI Taxonomy" id="7668"/>
    <lineage>
        <taxon>Eukaryota</taxon>
        <taxon>Metazoa</taxon>
        <taxon>Echinodermata</taxon>
        <taxon>Eleutherozoa</taxon>
        <taxon>Echinozoa</taxon>
        <taxon>Echinoidea</taxon>
        <taxon>Euechinoidea</taxon>
        <taxon>Echinacea</taxon>
        <taxon>Camarodonta</taxon>
        <taxon>Echinidea</taxon>
        <taxon>Strongylocentrotidae</taxon>
        <taxon>Strongylocentrotus</taxon>
    </lineage>
</organism>
<feature type="transmembrane region" description="Helical" evidence="8">
    <location>
        <begin position="43"/>
        <end position="74"/>
    </location>
</feature>
<feature type="domain" description="Amino acid transporter transmembrane" evidence="9">
    <location>
        <begin position="13"/>
        <end position="71"/>
    </location>
</feature>
<evidence type="ECO:0000256" key="6">
    <source>
        <dbReference type="ARBA" id="ARBA00038166"/>
    </source>
</evidence>
<proteinExistence type="inferred from homology"/>
<comment type="similarity">
    <text evidence="6">Belongs to the TMEM104 family.</text>
</comment>
<feature type="transmembrane region" description="Helical" evidence="8">
    <location>
        <begin position="521"/>
        <end position="543"/>
    </location>
</feature>
<evidence type="ECO:0000313" key="11">
    <source>
        <dbReference type="Proteomes" id="UP000007110"/>
    </source>
</evidence>
<dbReference type="InterPro" id="IPR013057">
    <property type="entry name" value="AA_transpt_TM"/>
</dbReference>
<feature type="region of interest" description="Disordered" evidence="7">
    <location>
        <begin position="96"/>
        <end position="158"/>
    </location>
</feature>
<keyword evidence="3 8" id="KW-1133">Transmembrane helix</keyword>